<feature type="region of interest" description="Disordered" evidence="1">
    <location>
        <begin position="201"/>
        <end position="221"/>
    </location>
</feature>
<feature type="region of interest" description="Disordered" evidence="1">
    <location>
        <begin position="139"/>
        <end position="189"/>
    </location>
</feature>
<dbReference type="EMBL" id="JANAWD010000832">
    <property type="protein sequence ID" value="KAJ3475583.1"/>
    <property type="molecule type" value="Genomic_DNA"/>
</dbReference>
<proteinExistence type="predicted"/>
<feature type="region of interest" description="Disordered" evidence="1">
    <location>
        <begin position="39"/>
        <end position="111"/>
    </location>
</feature>
<comment type="caution">
    <text evidence="2">The sequence shown here is derived from an EMBL/GenBank/DDBJ whole genome shotgun (WGS) entry which is preliminary data.</text>
</comment>
<dbReference type="SUPFAM" id="SSF47895">
    <property type="entry name" value="Transducin (alpha subunit), insertion domain"/>
    <property type="match status" value="1"/>
</dbReference>
<dbReference type="InterPro" id="IPR011025">
    <property type="entry name" value="GproteinA_insert"/>
</dbReference>
<evidence type="ECO:0000313" key="2">
    <source>
        <dbReference type="EMBL" id="KAJ3475583.1"/>
    </source>
</evidence>
<evidence type="ECO:0000256" key="1">
    <source>
        <dbReference type="SAM" id="MobiDB-lite"/>
    </source>
</evidence>
<keyword evidence="3" id="KW-1185">Reference proteome</keyword>
<feature type="compositionally biased region" description="Low complexity" evidence="1">
    <location>
        <begin position="155"/>
        <end position="180"/>
    </location>
</feature>
<protein>
    <submittedName>
        <fullName evidence="2">Uncharacterized protein</fullName>
    </submittedName>
</protein>
<reference evidence="2" key="1">
    <citation type="submission" date="2022-07" db="EMBL/GenBank/DDBJ databases">
        <title>Genome Sequence of Physisporinus lineatus.</title>
        <authorList>
            <person name="Buettner E."/>
        </authorList>
    </citation>
    <scope>NUCLEOTIDE SEQUENCE</scope>
    <source>
        <strain evidence="2">VT162</strain>
    </source>
</reference>
<feature type="compositionally biased region" description="Low complexity" evidence="1">
    <location>
        <begin position="65"/>
        <end position="80"/>
    </location>
</feature>
<gene>
    <name evidence="2" type="ORF">NLI96_g11744</name>
</gene>
<dbReference type="AlphaFoldDB" id="A0AAD5YD17"/>
<feature type="compositionally biased region" description="Gly residues" evidence="1">
    <location>
        <begin position="81"/>
        <end position="95"/>
    </location>
</feature>
<dbReference type="GO" id="GO:0007165">
    <property type="term" value="P:signal transduction"/>
    <property type="evidence" value="ECO:0007669"/>
    <property type="project" value="InterPro"/>
</dbReference>
<accession>A0AAD5YD17</accession>
<organism evidence="2 3">
    <name type="scientific">Meripilus lineatus</name>
    <dbReference type="NCBI Taxonomy" id="2056292"/>
    <lineage>
        <taxon>Eukaryota</taxon>
        <taxon>Fungi</taxon>
        <taxon>Dikarya</taxon>
        <taxon>Basidiomycota</taxon>
        <taxon>Agaricomycotina</taxon>
        <taxon>Agaricomycetes</taxon>
        <taxon>Polyporales</taxon>
        <taxon>Meripilaceae</taxon>
        <taxon>Meripilus</taxon>
    </lineage>
</organism>
<sequence>MNYARTTWSEELASWRIVIQLNLLRNVHTILDLLSQEMDSPSSAGDYDDLSDDESIASPLGIEPSPIIATTSGPSTSPSGSGIGSGSGSGSGSGGNNNNNSGGRPPRTPLNFTEKHRILKLELLPLRRVQTDLEQLLGASSQEEKSFSGGTSVMGFGSSSFDPSSSSSSAPTSSSTGPGSHNLSKSRGNSQELFVRSNNGWKANFRPGRQSTSSDNAARAEYGMVRRNKDATARETVEIIAGCAEGIRSLWADEVVQEIVEEEEGEVGDYAGVVSPFLLFSSGFGEVFGWRFGRVLTLLL</sequence>
<dbReference type="Proteomes" id="UP001212997">
    <property type="component" value="Unassembled WGS sequence"/>
</dbReference>
<feature type="compositionally biased region" description="Acidic residues" evidence="1">
    <location>
        <begin position="46"/>
        <end position="55"/>
    </location>
</feature>
<name>A0AAD5YD17_9APHY</name>
<evidence type="ECO:0000313" key="3">
    <source>
        <dbReference type="Proteomes" id="UP001212997"/>
    </source>
</evidence>